<dbReference type="EMBL" id="VXIS01000027">
    <property type="protein sequence ID" value="KAA8912170.1"/>
    <property type="molecule type" value="Genomic_DNA"/>
</dbReference>
<dbReference type="AlphaFoldDB" id="A0A5J5F5T0"/>
<sequence length="183" mass="20838">MKTDHTASQPARNPVRVAEKRCRRRRAKPAHAKAKLDSNVKDKIDSDAKEPTKTFTESFEDQMRRDDLLLQFELQKIRLDRTKPNVQLPADEDNDEAVNEDIDETVNQGESVKPDLDRTPRRAVNAIIVEKAYRGVSDYTDPISLLHESDPISLEEAMASSHKASQCVLDFWVVRLLEQLVCG</sequence>
<evidence type="ECO:0000256" key="1">
    <source>
        <dbReference type="SAM" id="MobiDB-lite"/>
    </source>
</evidence>
<feature type="compositionally biased region" description="Basic residues" evidence="1">
    <location>
        <begin position="21"/>
        <end position="33"/>
    </location>
</feature>
<feature type="compositionally biased region" description="Basic and acidic residues" evidence="1">
    <location>
        <begin position="34"/>
        <end position="52"/>
    </location>
</feature>
<feature type="compositionally biased region" description="Polar residues" evidence="1">
    <location>
        <begin position="1"/>
        <end position="11"/>
    </location>
</feature>
<reference evidence="2 3" key="1">
    <citation type="submission" date="2019-09" db="EMBL/GenBank/DDBJ databases">
        <title>Draft genome of the ectomycorrhizal ascomycete Sphaerosporella brunnea.</title>
        <authorList>
            <consortium name="DOE Joint Genome Institute"/>
            <person name="Benucci G.M."/>
            <person name="Marozzi G."/>
            <person name="Antonielli L."/>
            <person name="Sanchez S."/>
            <person name="Marco P."/>
            <person name="Wang X."/>
            <person name="Falini L.B."/>
            <person name="Barry K."/>
            <person name="Haridas S."/>
            <person name="Lipzen A."/>
            <person name="Labutti K."/>
            <person name="Grigoriev I.V."/>
            <person name="Murat C."/>
            <person name="Martin F."/>
            <person name="Albertini E."/>
            <person name="Donnini D."/>
            <person name="Bonito G."/>
        </authorList>
    </citation>
    <scope>NUCLEOTIDE SEQUENCE [LARGE SCALE GENOMIC DNA]</scope>
    <source>
        <strain evidence="2 3">Sb_GMNB300</strain>
    </source>
</reference>
<keyword evidence="3" id="KW-1185">Reference proteome</keyword>
<dbReference type="Proteomes" id="UP000326924">
    <property type="component" value="Unassembled WGS sequence"/>
</dbReference>
<proteinExistence type="predicted"/>
<comment type="caution">
    <text evidence="2">The sequence shown here is derived from an EMBL/GenBank/DDBJ whole genome shotgun (WGS) entry which is preliminary data.</text>
</comment>
<evidence type="ECO:0000313" key="3">
    <source>
        <dbReference type="Proteomes" id="UP000326924"/>
    </source>
</evidence>
<evidence type="ECO:0000313" key="2">
    <source>
        <dbReference type="EMBL" id="KAA8912170.1"/>
    </source>
</evidence>
<name>A0A5J5F5T0_9PEZI</name>
<protein>
    <submittedName>
        <fullName evidence="2">Uncharacterized protein</fullName>
    </submittedName>
</protein>
<accession>A0A5J5F5T0</accession>
<organism evidence="2 3">
    <name type="scientific">Sphaerosporella brunnea</name>
    <dbReference type="NCBI Taxonomy" id="1250544"/>
    <lineage>
        <taxon>Eukaryota</taxon>
        <taxon>Fungi</taxon>
        <taxon>Dikarya</taxon>
        <taxon>Ascomycota</taxon>
        <taxon>Pezizomycotina</taxon>
        <taxon>Pezizomycetes</taxon>
        <taxon>Pezizales</taxon>
        <taxon>Pyronemataceae</taxon>
        <taxon>Sphaerosporella</taxon>
    </lineage>
</organism>
<feature type="region of interest" description="Disordered" evidence="1">
    <location>
        <begin position="1"/>
        <end position="54"/>
    </location>
</feature>
<gene>
    <name evidence="2" type="ORF">FN846DRAFT_903795</name>
</gene>
<dbReference type="InParanoid" id="A0A5J5F5T0"/>